<dbReference type="Gene3D" id="3.30.310.50">
    <property type="entry name" value="Alpha-D-phosphohexomutase, C-terminal domain"/>
    <property type="match status" value="1"/>
</dbReference>
<evidence type="ECO:0000313" key="3">
    <source>
        <dbReference type="Proteomes" id="UP001217918"/>
    </source>
</evidence>
<dbReference type="Pfam" id="PF09341">
    <property type="entry name" value="Pcc1"/>
    <property type="match status" value="1"/>
</dbReference>
<accession>A0AAD9I848</accession>
<keyword evidence="3" id="KW-1185">Reference proteome</keyword>
<dbReference type="EMBL" id="JAQQPM010000006">
    <property type="protein sequence ID" value="KAK2072748.1"/>
    <property type="molecule type" value="Genomic_DNA"/>
</dbReference>
<comment type="similarity">
    <text evidence="1">Belongs to the CTAG/PCC1 family.</text>
</comment>
<dbReference type="InterPro" id="IPR015419">
    <property type="entry name" value="CTAG/Pcc1"/>
</dbReference>
<protein>
    <submittedName>
        <fullName evidence="2">Uncharacterized protein</fullName>
    </submittedName>
</protein>
<name>A0AAD9I848_9PEZI</name>
<evidence type="ECO:0000313" key="2">
    <source>
        <dbReference type="EMBL" id="KAK2072748.1"/>
    </source>
</evidence>
<sequence>MVWIHQQLRKISDGWKDSAMASEATSGYPCSLTIDIPFPNARLASIALRTIQVDKELSSLVRRTLSTVSGDGSTAAGVVLRAETSLSSWK</sequence>
<dbReference type="Proteomes" id="UP001217918">
    <property type="component" value="Unassembled WGS sequence"/>
</dbReference>
<reference evidence="2" key="1">
    <citation type="journal article" date="2023" name="Mol. Plant Microbe Interact.">
        <title>Elucidating the Obligate Nature and Biological Capacity of an Invasive Fungal Corn Pathogen.</title>
        <authorList>
            <person name="MacCready J.S."/>
            <person name="Roggenkamp E.M."/>
            <person name="Gdanetz K."/>
            <person name="Chilvers M.I."/>
        </authorList>
    </citation>
    <scope>NUCLEOTIDE SEQUENCE</scope>
    <source>
        <strain evidence="2">PM02</strain>
    </source>
</reference>
<organism evidence="2 3">
    <name type="scientific">Phyllachora maydis</name>
    <dbReference type="NCBI Taxonomy" id="1825666"/>
    <lineage>
        <taxon>Eukaryota</taxon>
        <taxon>Fungi</taxon>
        <taxon>Dikarya</taxon>
        <taxon>Ascomycota</taxon>
        <taxon>Pezizomycotina</taxon>
        <taxon>Sordariomycetes</taxon>
        <taxon>Sordariomycetidae</taxon>
        <taxon>Phyllachorales</taxon>
        <taxon>Phyllachoraceae</taxon>
        <taxon>Phyllachora</taxon>
    </lineage>
</organism>
<proteinExistence type="inferred from homology"/>
<evidence type="ECO:0000256" key="1">
    <source>
        <dbReference type="ARBA" id="ARBA00007073"/>
    </source>
</evidence>
<comment type="caution">
    <text evidence="2">The sequence shown here is derived from an EMBL/GenBank/DDBJ whole genome shotgun (WGS) entry which is preliminary data.</text>
</comment>
<gene>
    <name evidence="2" type="ORF">P8C59_007084</name>
</gene>
<dbReference type="AlphaFoldDB" id="A0AAD9I848"/>